<evidence type="ECO:0000313" key="1">
    <source>
        <dbReference type="EMBL" id="APC41554.1"/>
    </source>
</evidence>
<sequence>MSTSSFTIYKDSVSINFNNKSEEKKDMLADDWAHYKIHNKVLNFMKKRGFKVSKDPRIEKDYKCLSKDHRAGQKGELRFKTHRYPAGFAIEFYQEINVKNNNGGFYDFDKFKMMPYLIKLLFINESNKIAEFLEKLGVENKEKHEYKLAEDKIKHDWVSSCHYPQKDMNFKLSDLDGTTCDASYNNTDRDKKIIYNGQIKYFRHWDGRLMRGKVYRNLNNMWWVITNDTEIRNEADFNLFDPTEEDFKIRRIKRGINPKKLEDSESVRQYFKDKGLTYKDITEGDICTLVMLLNKKIKAACKNHTMSVDTMRMSLKVKSKFTRNGELIECYLFVNSHYFTQRECISFNKDGFIGFCGWAGTGNAIPIYKAFCNWCDDMDKQRYEAV</sequence>
<protein>
    <submittedName>
        <fullName evidence="1">Uncharacterized protein</fullName>
    </submittedName>
</protein>
<name>A0A1J0GJH4_9CLOT</name>
<dbReference type="RefSeq" id="WP_071613846.1">
    <property type="nucleotide sequence ID" value="NZ_CP015756.1"/>
</dbReference>
<gene>
    <name evidence="1" type="ORF">A7L45_16450</name>
</gene>
<accession>A0A1J0GJH4</accession>
<dbReference type="OrthoDB" id="2900194at2"/>
<keyword evidence="2" id="KW-1185">Reference proteome</keyword>
<organism evidence="1 2">
    <name type="scientific">Clostridium estertheticum subsp. estertheticum</name>
    <dbReference type="NCBI Taxonomy" id="1552"/>
    <lineage>
        <taxon>Bacteria</taxon>
        <taxon>Bacillati</taxon>
        <taxon>Bacillota</taxon>
        <taxon>Clostridia</taxon>
        <taxon>Eubacteriales</taxon>
        <taxon>Clostridiaceae</taxon>
        <taxon>Clostridium</taxon>
    </lineage>
</organism>
<proteinExistence type="predicted"/>
<dbReference type="EMBL" id="CP015756">
    <property type="protein sequence ID" value="APC41554.1"/>
    <property type="molecule type" value="Genomic_DNA"/>
</dbReference>
<dbReference type="AlphaFoldDB" id="A0A1J0GJH4"/>
<dbReference type="KEGG" id="ceu:A7L45_16450"/>
<evidence type="ECO:0000313" key="2">
    <source>
        <dbReference type="Proteomes" id="UP000182569"/>
    </source>
</evidence>
<reference evidence="2" key="1">
    <citation type="journal article" date="2016" name="Front. Microbiol.">
        <title>Complete Genome Sequence of Clostridium estertheticum DSM 8809, a Microbe Identified in Spoiled Vacuum Packed Beef.</title>
        <authorList>
            <person name="Yu Z."/>
            <person name="Gunn L."/>
            <person name="Brennan E."/>
            <person name="Reid R."/>
            <person name="Wall P.G."/>
            <person name="Gaora O.P."/>
            <person name="Hurley D."/>
            <person name="Bolton D."/>
            <person name="Fanning S."/>
        </authorList>
    </citation>
    <scope>NUCLEOTIDE SEQUENCE [LARGE SCALE GENOMIC DNA]</scope>
    <source>
        <strain evidence="2">DSM 8809</strain>
    </source>
</reference>
<dbReference type="STRING" id="1552.A7L45_16450"/>
<dbReference type="Proteomes" id="UP000182569">
    <property type="component" value="Chromosome"/>
</dbReference>